<reference evidence="3" key="1">
    <citation type="journal article" date="2023" name="bioRxiv">
        <title>Complete genome of the Medicago anthracnose fungus, Colletotrichum destructivum, reveals a mini-chromosome-like region within a core chromosome.</title>
        <authorList>
            <person name="Lapalu N."/>
            <person name="Simon A."/>
            <person name="Lu A."/>
            <person name="Plaumann P.-L."/>
            <person name="Amselem J."/>
            <person name="Pigne S."/>
            <person name="Auger A."/>
            <person name="Koch C."/>
            <person name="Dallery J.-F."/>
            <person name="O'Connell R.J."/>
        </authorList>
    </citation>
    <scope>NUCLEOTIDE SEQUENCE [LARGE SCALE GENOMIC DNA]</scope>
    <source>
        <strain evidence="3">CBS 520.97</strain>
    </source>
</reference>
<feature type="compositionally biased region" description="Low complexity" evidence="1">
    <location>
        <begin position="164"/>
        <end position="174"/>
    </location>
</feature>
<evidence type="ECO:0000313" key="2">
    <source>
        <dbReference type="EMBL" id="WQF81472.1"/>
    </source>
</evidence>
<feature type="compositionally biased region" description="Polar residues" evidence="1">
    <location>
        <begin position="438"/>
        <end position="455"/>
    </location>
</feature>
<dbReference type="AlphaFoldDB" id="A0AAX4IDV5"/>
<keyword evidence="3" id="KW-1185">Reference proteome</keyword>
<feature type="region of interest" description="Disordered" evidence="1">
    <location>
        <begin position="157"/>
        <end position="207"/>
    </location>
</feature>
<feature type="compositionally biased region" description="Polar residues" evidence="1">
    <location>
        <begin position="577"/>
        <end position="597"/>
    </location>
</feature>
<feature type="compositionally biased region" description="Basic and acidic residues" evidence="1">
    <location>
        <begin position="518"/>
        <end position="529"/>
    </location>
</feature>
<feature type="compositionally biased region" description="Basic and acidic residues" evidence="1">
    <location>
        <begin position="418"/>
        <end position="429"/>
    </location>
</feature>
<name>A0AAX4IDV5_9PEZI</name>
<evidence type="ECO:0000256" key="1">
    <source>
        <dbReference type="SAM" id="MobiDB-lite"/>
    </source>
</evidence>
<feature type="compositionally biased region" description="Basic and acidic residues" evidence="1">
    <location>
        <begin position="314"/>
        <end position="327"/>
    </location>
</feature>
<dbReference type="RefSeq" id="XP_062778696.1">
    <property type="nucleotide sequence ID" value="XM_062922645.1"/>
</dbReference>
<feature type="compositionally biased region" description="Basic and acidic residues" evidence="1">
    <location>
        <begin position="565"/>
        <end position="576"/>
    </location>
</feature>
<feature type="compositionally biased region" description="Basic residues" evidence="1">
    <location>
        <begin position="477"/>
        <end position="491"/>
    </location>
</feature>
<dbReference type="EMBL" id="CP137308">
    <property type="protein sequence ID" value="WQF81472.1"/>
    <property type="molecule type" value="Genomic_DNA"/>
</dbReference>
<feature type="region of interest" description="Disordered" evidence="1">
    <location>
        <begin position="635"/>
        <end position="668"/>
    </location>
</feature>
<feature type="region of interest" description="Disordered" evidence="1">
    <location>
        <begin position="220"/>
        <end position="282"/>
    </location>
</feature>
<feature type="compositionally biased region" description="Polar residues" evidence="1">
    <location>
        <begin position="530"/>
        <end position="546"/>
    </location>
</feature>
<feature type="region of interest" description="Disordered" evidence="1">
    <location>
        <begin position="510"/>
        <end position="613"/>
    </location>
</feature>
<feature type="region of interest" description="Disordered" evidence="1">
    <location>
        <begin position="297"/>
        <end position="327"/>
    </location>
</feature>
<feature type="region of interest" description="Disordered" evidence="1">
    <location>
        <begin position="418"/>
        <end position="494"/>
    </location>
</feature>
<organism evidence="2 3">
    <name type="scientific">Colletotrichum destructivum</name>
    <dbReference type="NCBI Taxonomy" id="34406"/>
    <lineage>
        <taxon>Eukaryota</taxon>
        <taxon>Fungi</taxon>
        <taxon>Dikarya</taxon>
        <taxon>Ascomycota</taxon>
        <taxon>Pezizomycotina</taxon>
        <taxon>Sordariomycetes</taxon>
        <taxon>Hypocreomycetidae</taxon>
        <taxon>Glomerellales</taxon>
        <taxon>Glomerellaceae</taxon>
        <taxon>Colletotrichum</taxon>
        <taxon>Colletotrichum destructivum species complex</taxon>
    </lineage>
</organism>
<feature type="compositionally biased region" description="Polar residues" evidence="1">
    <location>
        <begin position="298"/>
        <end position="312"/>
    </location>
</feature>
<feature type="region of interest" description="Disordered" evidence="1">
    <location>
        <begin position="752"/>
        <end position="781"/>
    </location>
</feature>
<protein>
    <submittedName>
        <fullName evidence="2">Uncharacterized protein</fullName>
    </submittedName>
</protein>
<feature type="region of interest" description="Disordered" evidence="1">
    <location>
        <begin position="103"/>
        <end position="133"/>
    </location>
</feature>
<gene>
    <name evidence="2" type="ORF">CDEST_06486</name>
</gene>
<evidence type="ECO:0000313" key="3">
    <source>
        <dbReference type="Proteomes" id="UP001322277"/>
    </source>
</evidence>
<feature type="compositionally biased region" description="Low complexity" evidence="1">
    <location>
        <begin position="182"/>
        <end position="192"/>
    </location>
</feature>
<feature type="compositionally biased region" description="Polar residues" evidence="1">
    <location>
        <begin position="651"/>
        <end position="661"/>
    </location>
</feature>
<dbReference type="Proteomes" id="UP001322277">
    <property type="component" value="Chromosome 4"/>
</dbReference>
<accession>A0AAX4IDV5</accession>
<dbReference type="GeneID" id="87942989"/>
<dbReference type="KEGG" id="cdet:87942989"/>
<proteinExistence type="predicted"/>
<sequence>MDDRVDLELSDVGRVHCWTVVRNQCGVAARINGFQAPANFCSNFQSMESIAHHSEQWQEPSGFSNTGEKRGFVPDHRWLVEQDPRIHPVYVVNVQAHTPQRAPSLDQLRSPTPLTKPADSILPTSRATPENDRVKQVATEVMLGKARELTITRQQPVLRDVGRASRSSGIASSDRSGKISHSRMSSRPSSSSKQDNTRTARHQPSFSEFYDYVRGDCSLPGPANGSERGAGGVPGSQASHSDYQKPATRRGQGEFRSGVRHSHADGSEQSGQGRCLHGKSEASTCPCGKHEAGLSIHNKCSPSHSSGESTLSDEGYREQHVSRVPEERGPAVRLAGEFLGLETEFPQRDSLSYRTRIEAWIAELRTSHFEDPELVGPFPELVLQRPPSSLLYSDQQEEPEFCNESFRSRIGVLIESRNRPESRSVDHRAASRRRNRDTTSTASTNLPTMAQNSERSGGKGREPVPSAIKGDFISVSPRKHRSPSPQKHKPNKSVQINLNLTENQVDRLTDVFSNKSESPSRRGRVDTFSRTRSPVRNNNLNDTQTAPRVHGNIDHHMPPSQSKDGWSRYEMPHDSDSTTFSELMPSSNQKPKGSLASSIAERRRQHTPTPVNINDHQQYGILVNDTDIIPLVPQPRTPNSPLLPGIDHVDSSSVYSQSEGQPSPLHIKRDDIPRHIENVMQSYNGWKDSNVQAPVPDVPGHGGNAQGHGPYKGRLEALRQPVMDASQIYSPLRPYFAYKELPTQKIAGKTLIGEQGWLERPNQTPDRKKDSSPKKPGLLDSLKKMAKDMTEGKSSNRRLRDIEKEGKVQRVTISLDPREQSLLYCELEFHISNALHTYITNELNHGRLNPDKLKKIADGWNQKGRPRVVGFRYDLETQLELVHLHIDEFRFFGRRQSNPLEIGGLLHAMKVNARSLRIRTYCQPDSVIAKQLVDSQSLCNTIGCSDAQQIAIAEIAQFFKVIVEREQAYRANLDRKDTAQTLPHGQGDRQWELSRDLTQGTESYSGLHLIPEGYEVNAENLRYNN</sequence>